<reference evidence="3 4" key="1">
    <citation type="submission" date="2015-04" db="EMBL/GenBank/DDBJ databases">
        <title>Complete Genome Sequence of Kosmotoga pacifica SLHLJ1.</title>
        <authorList>
            <person name="Jiang L.J."/>
            <person name="Shao Z.Z."/>
            <person name="Jebbar M."/>
        </authorList>
    </citation>
    <scope>NUCLEOTIDE SEQUENCE [LARGE SCALE GENOMIC DNA]</scope>
    <source>
        <strain evidence="3 4">SLHLJ1</strain>
    </source>
</reference>
<dbReference type="Gene3D" id="1.10.390.10">
    <property type="entry name" value="Neutral Protease Domain 2"/>
    <property type="match status" value="1"/>
</dbReference>
<dbReference type="RefSeq" id="WP_047754663.1">
    <property type="nucleotide sequence ID" value="NZ_CAJUHA010000014.1"/>
</dbReference>
<dbReference type="PATRIC" id="fig|1330330.3.peg.1323"/>
<dbReference type="STRING" id="1330330.IX53_06530"/>
<dbReference type="Pfam" id="PF01433">
    <property type="entry name" value="Peptidase_M1"/>
    <property type="match status" value="1"/>
</dbReference>
<proteinExistence type="predicted"/>
<sequence length="881" mass="99069">MKSICVVFLFFVTAAVFAVNFNIQARFNPEELIISGTLSTKDDIKNYLLLPNYASEGNPYLHALFEEKGGKIDIISVTDGSGRMLNYELITYPATLLGDESLRQRTMLTIKENVEQVVISFRTHLKKKRLPEEGTYSDFVLYRFGWYPLPVEDLEGLRISPHSWQLMLQVPEGWEGVVGGERESETVWKSNGNYLSCPLALVKKESYKELSFSGDEVKVVVHFRKGFEGTASKLAAYALQVLDNHIRKLGPLRYSTVHIMQDPFPGLYGITADGLVAIGDGFFTTADLWVSGFLDPLAFYLVAHELSHLWFGIGTSVDFLKNNFMSESISDYIAHSTMLEIYGNDYYMNWDSADILVTFIKDYFDIPLTVSQADQFMLLYAKMAGVKAAVADATDRIPQNFSSAIYYQKGKRAFFSLEEIVGREKLYSILSEYYRHYVGKNVFTDEFLSFIGRYIDSGILEALFLERENFDARVYLEDGKIKIDNGSMKVPLRVIVESSDGSSSFVTTESTSLTYFPGMKVHLDPGMHTFDIERHNNHWPPLIEGEYGKDQNRYDAYLLSTHLNIELSASGIGYTGELLFEKFPYFGFGILSQSGYLSKEGIGYNYSGALFYFRPDNYTFLKGRYSELEGIHLFAEISIPEKLFIGDSAPLLISRHKFSVEGRYLDSENFYIDGVYSFNNMLKHGLYVGMEGLVGGFDAVPTYLGGFFGTLITDIESGLLTVFDVFAAVEASGKEVLDPFYDVLSVVATSNSLDPMMSKYPATSYLLDFKFSLPYTFSMDKRINFLNLFSLGGMGTSWEFDCRIFNGGVVFGTSVILSPVIYIIGDTPIRLYFGLSLLMDAEGESTLAIKGSVSLGSSIYFNENIVSTIKEAIKWKSSGSR</sequence>
<keyword evidence="4" id="KW-1185">Reference proteome</keyword>
<dbReference type="EMBL" id="CP011232">
    <property type="protein sequence ID" value="AKI97528.1"/>
    <property type="molecule type" value="Genomic_DNA"/>
</dbReference>
<dbReference type="GO" id="GO:0008270">
    <property type="term" value="F:zinc ion binding"/>
    <property type="evidence" value="ECO:0007669"/>
    <property type="project" value="InterPro"/>
</dbReference>
<gene>
    <name evidence="3" type="ORF">IX53_06530</name>
</gene>
<keyword evidence="1" id="KW-0732">Signal</keyword>
<name>A0A0G2ZFI6_9BACT</name>
<dbReference type="InterPro" id="IPR014782">
    <property type="entry name" value="Peptidase_M1_dom"/>
</dbReference>
<feature type="domain" description="Peptidase M1 membrane alanine aminopeptidase" evidence="2">
    <location>
        <begin position="301"/>
        <end position="456"/>
    </location>
</feature>
<dbReference type="Proteomes" id="UP000035159">
    <property type="component" value="Chromosome"/>
</dbReference>
<protein>
    <recommendedName>
        <fullName evidence="2">Peptidase M1 membrane alanine aminopeptidase domain-containing protein</fullName>
    </recommendedName>
</protein>
<evidence type="ECO:0000313" key="3">
    <source>
        <dbReference type="EMBL" id="AKI97528.1"/>
    </source>
</evidence>
<dbReference type="InterPro" id="IPR027268">
    <property type="entry name" value="Peptidase_M4/M1_CTD_sf"/>
</dbReference>
<dbReference type="OrthoDB" id="100605at2"/>
<accession>A0A0G2ZFI6</accession>
<dbReference type="GO" id="GO:0008237">
    <property type="term" value="F:metallopeptidase activity"/>
    <property type="evidence" value="ECO:0007669"/>
    <property type="project" value="InterPro"/>
</dbReference>
<evidence type="ECO:0000313" key="4">
    <source>
        <dbReference type="Proteomes" id="UP000035159"/>
    </source>
</evidence>
<evidence type="ECO:0000259" key="2">
    <source>
        <dbReference type="Pfam" id="PF01433"/>
    </source>
</evidence>
<dbReference type="KEGG" id="kpf:IX53_06530"/>
<evidence type="ECO:0000256" key="1">
    <source>
        <dbReference type="SAM" id="SignalP"/>
    </source>
</evidence>
<organism evidence="3 4">
    <name type="scientific">Kosmotoga pacifica</name>
    <dbReference type="NCBI Taxonomy" id="1330330"/>
    <lineage>
        <taxon>Bacteria</taxon>
        <taxon>Thermotogati</taxon>
        <taxon>Thermotogota</taxon>
        <taxon>Thermotogae</taxon>
        <taxon>Kosmotogales</taxon>
        <taxon>Kosmotogaceae</taxon>
        <taxon>Kosmotoga</taxon>
    </lineage>
</organism>
<feature type="signal peptide" evidence="1">
    <location>
        <begin position="1"/>
        <end position="18"/>
    </location>
</feature>
<dbReference type="AlphaFoldDB" id="A0A0G2ZFI6"/>
<dbReference type="SUPFAM" id="SSF55486">
    <property type="entry name" value="Metalloproteases ('zincins'), catalytic domain"/>
    <property type="match status" value="1"/>
</dbReference>
<feature type="chain" id="PRO_5002551122" description="Peptidase M1 membrane alanine aminopeptidase domain-containing protein" evidence="1">
    <location>
        <begin position="19"/>
        <end position="881"/>
    </location>
</feature>